<dbReference type="VEuPathDB" id="FungiDB:YALI1_F11866g"/>
<dbReference type="AlphaFoldDB" id="A0A1D8NMM7"/>
<gene>
    <name evidence="1" type="ORF">YALI1_F11866g</name>
</gene>
<name>A0A1D8NMM7_YARLL</name>
<evidence type="ECO:0000313" key="2">
    <source>
        <dbReference type="Proteomes" id="UP000182444"/>
    </source>
</evidence>
<dbReference type="EMBL" id="CP017558">
    <property type="protein sequence ID" value="AOW06853.1"/>
    <property type="molecule type" value="Genomic_DNA"/>
</dbReference>
<dbReference type="GeneID" id="94583887"/>
<accession>A0A1D8NMM7</accession>
<protein>
    <submittedName>
        <fullName evidence="1">Uncharacterized protein</fullName>
    </submittedName>
</protein>
<proteinExistence type="predicted"/>
<reference evidence="1 2" key="1">
    <citation type="journal article" date="2016" name="PLoS ONE">
        <title>Sequence Assembly of Yarrowia lipolytica Strain W29/CLIB89 Shows Transposable Element Diversity.</title>
        <authorList>
            <person name="Magnan C."/>
            <person name="Yu J."/>
            <person name="Chang I."/>
            <person name="Jahn E."/>
            <person name="Kanomata Y."/>
            <person name="Wu J."/>
            <person name="Zeller M."/>
            <person name="Oakes M."/>
            <person name="Baldi P."/>
            <person name="Sandmeyer S."/>
        </authorList>
    </citation>
    <scope>NUCLEOTIDE SEQUENCE [LARGE SCALE GENOMIC DNA]</scope>
    <source>
        <strain evidence="2">CLIB89(W29)</strain>
    </source>
</reference>
<evidence type="ECO:0000313" key="1">
    <source>
        <dbReference type="EMBL" id="AOW06853.1"/>
    </source>
</evidence>
<organism evidence="1 2">
    <name type="scientific">Yarrowia lipolytica</name>
    <name type="common">Candida lipolytica</name>
    <dbReference type="NCBI Taxonomy" id="4952"/>
    <lineage>
        <taxon>Eukaryota</taxon>
        <taxon>Fungi</taxon>
        <taxon>Dikarya</taxon>
        <taxon>Ascomycota</taxon>
        <taxon>Saccharomycotina</taxon>
        <taxon>Dipodascomycetes</taxon>
        <taxon>Dipodascales</taxon>
        <taxon>Dipodascales incertae sedis</taxon>
        <taxon>Yarrowia</taxon>
    </lineage>
</organism>
<dbReference type="Proteomes" id="UP000182444">
    <property type="component" value="Chromosome 1F"/>
</dbReference>
<dbReference type="RefSeq" id="XP_068139399.1">
    <property type="nucleotide sequence ID" value="XM_068283298.1"/>
</dbReference>
<sequence length="180" mass="21247">MTVVFRWPSSSGYEHTVLVLVYIYAKTCLRQTRDSQKPQFNAFGSQNHFNTQIIPYHHQIFPTIRTSCALTRPLLHYSGLITTVHLKFHTSISTLKPPSFKRHQLNHSRTLLLPHFHRSIHHKIKSIAKNRHTSNRRPIIVPSQLPYRAFILLQHQTSPPRATRCCFFRYSKRWSIMRLP</sequence>